<dbReference type="InterPro" id="IPR011042">
    <property type="entry name" value="6-blade_b-propeller_TolB-like"/>
</dbReference>
<gene>
    <name evidence="3" type="ORF">DFR79_10816</name>
</gene>
<accession>A0A4R6LX86</accession>
<dbReference type="PANTHER" id="PTHR36842">
    <property type="entry name" value="PROTEIN TOLB HOMOLOG"/>
    <property type="match status" value="1"/>
</dbReference>
<dbReference type="Gene3D" id="2.120.10.30">
    <property type="entry name" value="TolB, C-terminal domain"/>
    <property type="match status" value="2"/>
</dbReference>
<dbReference type="AlphaFoldDB" id="A0A4R6LX86"/>
<proteinExistence type="inferred from homology"/>
<sequence length="318" mass="35417">MKKLTVFMILFILASLFLLSTTSFAQKFTIDKKIELDQLPQLKTYEEVILFQSSRNGNVDIYAYLLNKESKPVMTHVASKFIQLTDDQYVDSSPCLSPDGSQIAYVSERNGSYQVIVMNADGSNPIILTEGNYPVWSPDGEKLAFADTDSGSLRRVNKDGSNLYVYLSFSGNSYIKDLSWSLNGQKIAFEGFNASNSGQIWTINAENDASSTKLTEEATFDPAWSPDSSKIAFVKNVSGNKEIFIMDADGTNQLRLTNNPSDDLDPCWTEDNRIVFSSDRTGSGDLYIMDSNGSNQTRLTQNSGFDRSPDWGKISFKN</sequence>
<protein>
    <submittedName>
        <fullName evidence="3">TolB protein</fullName>
    </submittedName>
</protein>
<dbReference type="Proteomes" id="UP000295064">
    <property type="component" value="Unassembled WGS sequence"/>
</dbReference>
<dbReference type="PANTHER" id="PTHR36842:SF1">
    <property type="entry name" value="PROTEIN TOLB"/>
    <property type="match status" value="1"/>
</dbReference>
<dbReference type="RefSeq" id="WP_133514731.1">
    <property type="nucleotide sequence ID" value="NZ_SNWX01000008.1"/>
</dbReference>
<evidence type="ECO:0000256" key="2">
    <source>
        <dbReference type="SAM" id="SignalP"/>
    </source>
</evidence>
<dbReference type="OrthoDB" id="9774911at2"/>
<dbReference type="Pfam" id="PF07676">
    <property type="entry name" value="PD40"/>
    <property type="match status" value="4"/>
</dbReference>
<evidence type="ECO:0000313" key="3">
    <source>
        <dbReference type="EMBL" id="TDO91990.1"/>
    </source>
</evidence>
<evidence type="ECO:0000313" key="4">
    <source>
        <dbReference type="Proteomes" id="UP000295064"/>
    </source>
</evidence>
<dbReference type="SUPFAM" id="SSF69304">
    <property type="entry name" value="Tricorn protease N-terminal domain"/>
    <property type="match status" value="1"/>
</dbReference>
<evidence type="ECO:0000256" key="1">
    <source>
        <dbReference type="ARBA" id="ARBA00009820"/>
    </source>
</evidence>
<name>A0A4R6LX86_9FIRM</name>
<comment type="caution">
    <text evidence="3">The sequence shown here is derived from an EMBL/GenBank/DDBJ whole genome shotgun (WGS) entry which is preliminary data.</text>
</comment>
<dbReference type="EMBL" id="SNWX01000008">
    <property type="protein sequence ID" value="TDO91990.1"/>
    <property type="molecule type" value="Genomic_DNA"/>
</dbReference>
<organism evidence="3 4">
    <name type="scientific">Halanaerobium saccharolyticum</name>
    <dbReference type="NCBI Taxonomy" id="43595"/>
    <lineage>
        <taxon>Bacteria</taxon>
        <taxon>Bacillati</taxon>
        <taxon>Bacillota</taxon>
        <taxon>Clostridia</taxon>
        <taxon>Halanaerobiales</taxon>
        <taxon>Halanaerobiaceae</taxon>
        <taxon>Halanaerobium</taxon>
    </lineage>
</organism>
<keyword evidence="2" id="KW-0732">Signal</keyword>
<feature type="signal peptide" evidence="2">
    <location>
        <begin position="1"/>
        <end position="25"/>
    </location>
</feature>
<dbReference type="InterPro" id="IPR011659">
    <property type="entry name" value="WD40"/>
</dbReference>
<feature type="chain" id="PRO_5020588159" evidence="2">
    <location>
        <begin position="26"/>
        <end position="318"/>
    </location>
</feature>
<reference evidence="3 4" key="1">
    <citation type="submission" date="2019-03" db="EMBL/GenBank/DDBJ databases">
        <title>Subsurface microbial communities from deep shales in Ohio and West Virginia, USA.</title>
        <authorList>
            <person name="Wrighton K."/>
        </authorList>
    </citation>
    <scope>NUCLEOTIDE SEQUENCE [LARGE SCALE GENOMIC DNA]</scope>
    <source>
        <strain evidence="3 4">MA284_T2</strain>
    </source>
</reference>
<comment type="similarity">
    <text evidence="1">Belongs to the TolB family.</text>
</comment>